<proteinExistence type="predicted"/>
<organism evidence="3 4">
    <name type="scientific">Lasallia pustulata</name>
    <dbReference type="NCBI Taxonomy" id="136370"/>
    <lineage>
        <taxon>Eukaryota</taxon>
        <taxon>Fungi</taxon>
        <taxon>Dikarya</taxon>
        <taxon>Ascomycota</taxon>
        <taxon>Pezizomycotina</taxon>
        <taxon>Lecanoromycetes</taxon>
        <taxon>OSLEUM clade</taxon>
        <taxon>Umbilicariomycetidae</taxon>
        <taxon>Umbilicariales</taxon>
        <taxon>Umbilicariaceae</taxon>
        <taxon>Lasallia</taxon>
    </lineage>
</organism>
<dbReference type="PANTHER" id="PTHR11075">
    <property type="entry name" value="PEPTIDE CHAIN RELEASE FACTOR"/>
    <property type="match status" value="1"/>
</dbReference>
<feature type="compositionally biased region" description="Basic residues" evidence="1">
    <location>
        <begin position="176"/>
        <end position="188"/>
    </location>
</feature>
<feature type="domain" description="Prokaryotic-type class I peptide chain release factors" evidence="2">
    <location>
        <begin position="56"/>
        <end position="186"/>
    </location>
</feature>
<dbReference type="OrthoDB" id="270639at2759"/>
<comment type="caution">
    <text evidence="3">The sequence shown here is derived from an EMBL/GenBank/DDBJ whole genome shotgun (WGS) entry which is preliminary data.</text>
</comment>
<evidence type="ECO:0000256" key="1">
    <source>
        <dbReference type="SAM" id="MobiDB-lite"/>
    </source>
</evidence>
<evidence type="ECO:0000313" key="3">
    <source>
        <dbReference type="EMBL" id="KAA6411473.1"/>
    </source>
</evidence>
<dbReference type="GO" id="GO:0016150">
    <property type="term" value="F:translation release factor activity, codon nonspecific"/>
    <property type="evidence" value="ECO:0007669"/>
    <property type="project" value="TreeGrafter"/>
</dbReference>
<dbReference type="Gene3D" id="3.30.160.20">
    <property type="match status" value="1"/>
</dbReference>
<dbReference type="GO" id="GO:0070126">
    <property type="term" value="P:mitochondrial translational termination"/>
    <property type="evidence" value="ECO:0007669"/>
    <property type="project" value="TreeGrafter"/>
</dbReference>
<reference evidence="3 4" key="1">
    <citation type="submission" date="2019-09" db="EMBL/GenBank/DDBJ databases">
        <title>The hologenome of the rock-dwelling lichen Lasallia pustulata.</title>
        <authorList>
            <person name="Greshake Tzovaras B."/>
            <person name="Segers F."/>
            <person name="Bicker A."/>
            <person name="Dal Grande F."/>
            <person name="Otte J."/>
            <person name="Hankeln T."/>
            <person name="Schmitt I."/>
            <person name="Ebersberger I."/>
        </authorList>
    </citation>
    <scope>NUCLEOTIDE SEQUENCE [LARGE SCALE GENOMIC DNA]</scope>
    <source>
        <strain evidence="3">A1-1</strain>
    </source>
</reference>
<dbReference type="Proteomes" id="UP000324767">
    <property type="component" value="Unassembled WGS sequence"/>
</dbReference>
<dbReference type="GO" id="GO:0005762">
    <property type="term" value="C:mitochondrial large ribosomal subunit"/>
    <property type="evidence" value="ECO:0007669"/>
    <property type="project" value="TreeGrafter"/>
</dbReference>
<dbReference type="InterPro" id="IPR052104">
    <property type="entry name" value="Mito_Release_Factor_mL62"/>
</dbReference>
<evidence type="ECO:0000313" key="4">
    <source>
        <dbReference type="Proteomes" id="UP000324767"/>
    </source>
</evidence>
<dbReference type="PANTHER" id="PTHR11075:SF54">
    <property type="entry name" value="LARGE RIBOSOMAL SUBUNIT PROTEIN ML62"/>
    <property type="match status" value="1"/>
</dbReference>
<dbReference type="SUPFAM" id="SSF110916">
    <property type="entry name" value="Peptidyl-tRNA hydrolase domain-like"/>
    <property type="match status" value="1"/>
</dbReference>
<dbReference type="InterPro" id="IPR000352">
    <property type="entry name" value="Pep_chain_release_fac_I"/>
</dbReference>
<sequence length="196" mass="21962">MLRCLSFLPPLRLVRDRYTTPVCLRLFSFRPDITDGPTEKQQIAARDWLAGFGPHTIPKRFYEITYSRSSGPGGQNVNKVSTKATVRVQLDKLLPVVPDILHEHLKASRYYAARSNTLVIQADNSRKQAGNVEHCKSKLYELLLSAGKSVVRAEVSPEQIAKWKSQQHAGNETRLRSKKAHSSKKSSRRGGCGSGY</sequence>
<accession>A0A5M8PS06</accession>
<dbReference type="Pfam" id="PF00472">
    <property type="entry name" value="RF-1"/>
    <property type="match status" value="1"/>
</dbReference>
<evidence type="ECO:0000259" key="2">
    <source>
        <dbReference type="Pfam" id="PF00472"/>
    </source>
</evidence>
<protein>
    <recommendedName>
        <fullName evidence="2">Prokaryotic-type class I peptide chain release factors domain-containing protein</fullName>
    </recommendedName>
</protein>
<dbReference type="EMBL" id="VXIT01000007">
    <property type="protein sequence ID" value="KAA6411473.1"/>
    <property type="molecule type" value="Genomic_DNA"/>
</dbReference>
<feature type="region of interest" description="Disordered" evidence="1">
    <location>
        <begin position="161"/>
        <end position="196"/>
    </location>
</feature>
<name>A0A5M8PS06_9LECA</name>
<gene>
    <name evidence="3" type="ORF">FRX48_04753</name>
</gene>
<dbReference type="GO" id="GO:0004045">
    <property type="term" value="F:peptidyl-tRNA hydrolase activity"/>
    <property type="evidence" value="ECO:0007669"/>
    <property type="project" value="TreeGrafter"/>
</dbReference>
<dbReference type="AlphaFoldDB" id="A0A5M8PS06"/>